<dbReference type="Proteomes" id="UP001635816">
    <property type="component" value="Unassembled WGS sequence"/>
</dbReference>
<protein>
    <recommendedName>
        <fullName evidence="4">Lipoprotein</fullName>
    </recommendedName>
</protein>
<proteinExistence type="predicted"/>
<reference evidence="2 3" key="1">
    <citation type="submission" date="2024-12" db="EMBL/GenBank/DDBJ databases">
        <title>The coexistence of Mycolicibacterium septicum and Mycolicibacterium nivoides in clinical samples.</title>
        <authorList>
            <person name="Wang C."/>
            <person name="Feng Y."/>
            <person name="Zong Z."/>
        </authorList>
    </citation>
    <scope>NUCLEOTIDE SEQUENCE [LARGE SCALE GENOMIC DNA]</scope>
    <source>
        <strain evidence="2 3">120309</strain>
    </source>
</reference>
<feature type="region of interest" description="Disordered" evidence="1">
    <location>
        <begin position="22"/>
        <end position="49"/>
    </location>
</feature>
<evidence type="ECO:0000313" key="2">
    <source>
        <dbReference type="EMBL" id="MFN6543186.1"/>
    </source>
</evidence>
<dbReference type="GeneID" id="300555794"/>
<evidence type="ECO:0000313" key="3">
    <source>
        <dbReference type="Proteomes" id="UP001635816"/>
    </source>
</evidence>
<organism evidence="2 3">
    <name type="scientific">Mycolicibacterium nivoides</name>
    <dbReference type="NCBI Taxonomy" id="2487344"/>
    <lineage>
        <taxon>Bacteria</taxon>
        <taxon>Bacillati</taxon>
        <taxon>Actinomycetota</taxon>
        <taxon>Actinomycetes</taxon>
        <taxon>Mycobacteriales</taxon>
        <taxon>Mycobacteriaceae</taxon>
        <taxon>Mycolicibacterium</taxon>
    </lineage>
</organism>
<feature type="compositionally biased region" description="Polar residues" evidence="1">
    <location>
        <begin position="185"/>
        <end position="194"/>
    </location>
</feature>
<name>A0ABW9L5F5_9MYCO</name>
<evidence type="ECO:0008006" key="4">
    <source>
        <dbReference type="Google" id="ProtNLM"/>
    </source>
</evidence>
<keyword evidence="3" id="KW-1185">Reference proteome</keyword>
<feature type="compositionally biased region" description="Polar residues" evidence="1">
    <location>
        <begin position="22"/>
        <end position="46"/>
    </location>
</feature>
<dbReference type="EMBL" id="JBKBDD010000002">
    <property type="protein sequence ID" value="MFN6543186.1"/>
    <property type="molecule type" value="Genomic_DNA"/>
</dbReference>
<dbReference type="RefSeq" id="WP_124712279.1">
    <property type="nucleotide sequence ID" value="NZ_CP034072.1"/>
</dbReference>
<accession>A0ABW9L5F5</accession>
<evidence type="ECO:0000256" key="1">
    <source>
        <dbReference type="SAM" id="MobiDB-lite"/>
    </source>
</evidence>
<gene>
    <name evidence="2" type="ORF">ACK4CT_08330</name>
</gene>
<comment type="caution">
    <text evidence="2">The sequence shown here is derived from an EMBL/GenBank/DDBJ whole genome shotgun (WGS) entry which is preliminary data.</text>
</comment>
<sequence length="213" mass="22336">MSAVLACITPIAAACGSEAASNEQSIPAASTPQQAALPPSTATVSAPETDEQQIRGLYAQMSSVFGSWDGQQAANLTCAKFREKALHVFDNAAPPISAFGSPEQLKATGVDQLTVNLAPKFSPASEPAVRQVAQALVANDTNAYSAAMRQVMKEGSSITVDKVDNIVINGDTATADSTTTRKAFTQPAQTQISHDQLVRENGQWKDCSPPESQ</sequence>
<feature type="region of interest" description="Disordered" evidence="1">
    <location>
        <begin position="185"/>
        <end position="213"/>
    </location>
</feature>